<feature type="active site" evidence="5">
    <location>
        <position position="334"/>
    </location>
</feature>
<dbReference type="PIRSF" id="PIRSF005700">
    <property type="entry name" value="PepC"/>
    <property type="match status" value="1"/>
</dbReference>
<evidence type="ECO:0000256" key="4">
    <source>
        <dbReference type="PIRNR" id="PIRNR005700"/>
    </source>
</evidence>
<protein>
    <recommendedName>
        <fullName evidence="4">Aminopeptidase</fullName>
    </recommendedName>
</protein>
<proteinExistence type="inferred from homology"/>
<dbReference type="RefSeq" id="WP_119988292.1">
    <property type="nucleotide sequence ID" value="NZ_CP032489.1"/>
</dbReference>
<comment type="similarity">
    <text evidence="4">Belongs to the peptidase C1 family.</text>
</comment>
<dbReference type="PANTHER" id="PTHR10363:SF2">
    <property type="entry name" value="BLEOMYCIN HYDROLASE"/>
    <property type="match status" value="1"/>
</dbReference>
<dbReference type="InterPro" id="IPR038765">
    <property type="entry name" value="Papain-like_cys_pep_sf"/>
</dbReference>
<dbReference type="InterPro" id="IPR000169">
    <property type="entry name" value="Pept_cys_AS"/>
</dbReference>
<organism evidence="7 8">
    <name type="scientific">Arachidicoccus soli</name>
    <dbReference type="NCBI Taxonomy" id="2341117"/>
    <lineage>
        <taxon>Bacteria</taxon>
        <taxon>Pseudomonadati</taxon>
        <taxon>Bacteroidota</taxon>
        <taxon>Chitinophagia</taxon>
        <taxon>Chitinophagales</taxon>
        <taxon>Chitinophagaceae</taxon>
        <taxon>Arachidicoccus</taxon>
    </lineage>
</organism>
<evidence type="ECO:0000313" key="8">
    <source>
        <dbReference type="Proteomes" id="UP000266118"/>
    </source>
</evidence>
<keyword evidence="2 4" id="KW-0378">Hydrolase</keyword>
<dbReference type="PANTHER" id="PTHR10363">
    <property type="entry name" value="BLEOMYCIN HYDROLASE"/>
    <property type="match status" value="1"/>
</dbReference>
<name>A0A386HQ75_9BACT</name>
<feature type="active site" evidence="5">
    <location>
        <position position="355"/>
    </location>
</feature>
<evidence type="ECO:0000256" key="3">
    <source>
        <dbReference type="ARBA" id="ARBA00022807"/>
    </source>
</evidence>
<keyword evidence="4 7" id="KW-0031">Aminopeptidase</keyword>
<dbReference type="KEGG" id="ark:D6B99_11135"/>
<evidence type="ECO:0000256" key="6">
    <source>
        <dbReference type="SAM" id="SignalP"/>
    </source>
</evidence>
<keyword evidence="6" id="KW-0732">Signal</keyword>
<keyword evidence="1 4" id="KW-0645">Protease</keyword>
<dbReference type="GO" id="GO:0070005">
    <property type="term" value="F:cysteine-type aminopeptidase activity"/>
    <property type="evidence" value="ECO:0007669"/>
    <property type="project" value="InterPro"/>
</dbReference>
<dbReference type="GO" id="GO:0043418">
    <property type="term" value="P:homocysteine catabolic process"/>
    <property type="evidence" value="ECO:0007669"/>
    <property type="project" value="TreeGrafter"/>
</dbReference>
<dbReference type="Pfam" id="PF03051">
    <property type="entry name" value="Peptidase_C1_2"/>
    <property type="match status" value="2"/>
</dbReference>
<feature type="chain" id="PRO_5017452722" description="Aminopeptidase" evidence="6">
    <location>
        <begin position="21"/>
        <end position="398"/>
    </location>
</feature>
<dbReference type="InterPro" id="IPR004134">
    <property type="entry name" value="Peptidase_C1B"/>
</dbReference>
<sequence>MKKIFLSALAISATILAANAQVDLVKKASENATEAANKGFHFTNLIDLSTTPIENQGSSGTCWSYSANSFLESEMIKNGGDPIHLSKIYTVRHAYMDKANAFILMQGGLSWGDGGEGHDVINMYAKYGAIPESDYTGLVDGRKINRFGPMQKVLKNMLDSVTKIKGQIDPLAWKAAFKKVLDDSLGVVPQSFQYKGKTYTPETFAKEVVRINPDNYVEFISQNTTPYYKKAMMMASDNWAYQWDYNITPTDMTDIIDNALKHGYTVGWGADVSEPYFSWPNGVAFVPKNALTLEGKNLTRDEKAAIYNGDKTEMQITPENRQEGLEDYTTTDDHGMHIVGLAKDQDGKEFYIVKNSWGVTNQYKGFLYVSKAYVQYKTTSMLVNKNAVPKSLRRKMEL</sequence>
<evidence type="ECO:0000256" key="2">
    <source>
        <dbReference type="ARBA" id="ARBA00022801"/>
    </source>
</evidence>
<evidence type="ECO:0000313" key="7">
    <source>
        <dbReference type="EMBL" id="AYD48097.1"/>
    </source>
</evidence>
<reference evidence="7 8" key="1">
    <citation type="submission" date="2018-09" db="EMBL/GenBank/DDBJ databases">
        <title>Arachidicoccus sp. nov., a bacterium isolated from soil.</title>
        <authorList>
            <person name="Weon H.-Y."/>
            <person name="Kwon S.-W."/>
            <person name="Lee S.A."/>
        </authorList>
    </citation>
    <scope>NUCLEOTIDE SEQUENCE [LARGE SCALE GENOMIC DNA]</scope>
    <source>
        <strain evidence="7 8">KIS59-12</strain>
    </source>
</reference>
<feature type="active site" evidence="5">
    <location>
        <position position="62"/>
    </location>
</feature>
<evidence type="ECO:0000256" key="1">
    <source>
        <dbReference type="ARBA" id="ARBA00022670"/>
    </source>
</evidence>
<dbReference type="AlphaFoldDB" id="A0A386HQ75"/>
<keyword evidence="3 4" id="KW-0788">Thiol protease</keyword>
<dbReference type="GO" id="GO:0009636">
    <property type="term" value="P:response to toxic substance"/>
    <property type="evidence" value="ECO:0007669"/>
    <property type="project" value="TreeGrafter"/>
</dbReference>
<evidence type="ECO:0000256" key="5">
    <source>
        <dbReference type="PIRSR" id="PIRSR005700-1"/>
    </source>
</evidence>
<dbReference type="EMBL" id="CP032489">
    <property type="protein sequence ID" value="AYD48097.1"/>
    <property type="molecule type" value="Genomic_DNA"/>
</dbReference>
<feature type="signal peptide" evidence="6">
    <location>
        <begin position="1"/>
        <end position="20"/>
    </location>
</feature>
<dbReference type="PROSITE" id="PS00139">
    <property type="entry name" value="THIOL_PROTEASE_CYS"/>
    <property type="match status" value="1"/>
</dbReference>
<dbReference type="OrthoDB" id="9814054at2"/>
<gene>
    <name evidence="7" type="ORF">D6B99_11135</name>
</gene>
<dbReference type="Gene3D" id="3.90.70.10">
    <property type="entry name" value="Cysteine proteinases"/>
    <property type="match status" value="1"/>
</dbReference>
<accession>A0A386HQ75</accession>
<dbReference type="GO" id="GO:0006508">
    <property type="term" value="P:proteolysis"/>
    <property type="evidence" value="ECO:0007669"/>
    <property type="project" value="UniProtKB-KW"/>
</dbReference>
<dbReference type="SUPFAM" id="SSF54001">
    <property type="entry name" value="Cysteine proteinases"/>
    <property type="match status" value="1"/>
</dbReference>
<dbReference type="GO" id="GO:0005737">
    <property type="term" value="C:cytoplasm"/>
    <property type="evidence" value="ECO:0007669"/>
    <property type="project" value="TreeGrafter"/>
</dbReference>
<dbReference type="Proteomes" id="UP000266118">
    <property type="component" value="Chromosome"/>
</dbReference>
<keyword evidence="8" id="KW-1185">Reference proteome</keyword>